<keyword evidence="3" id="KW-0804">Transcription</keyword>
<dbReference type="AlphaFoldDB" id="A0A937RFF0"/>
<dbReference type="SMART" id="SM00421">
    <property type="entry name" value="HTH_LUXR"/>
    <property type="match status" value="1"/>
</dbReference>
<dbReference type="Gene3D" id="1.10.10.10">
    <property type="entry name" value="Winged helix-like DNA-binding domain superfamily/Winged helix DNA-binding domain"/>
    <property type="match status" value="1"/>
</dbReference>
<dbReference type="InterPro" id="IPR003018">
    <property type="entry name" value="GAF"/>
</dbReference>
<sequence>MTSKPCDDTQADEFLIRITSSLRERTGADLALAGVVYPRTGKLALRCATGMRTDGLPGRTAPLDQTLAGRVVAAGRHVLVENDGKRARIGTRGPAWGDCGEDVRSLLAVPLRLDGRVLFVLYLGTRSDKAIGAATTRTALSFVSRLEDFVTQAARAYEIDAPQRCVMDIRTLRQIDGELEKLAKGVTVPHDRARIAAIRSLLEDGVLASSAQEPAFALTRRELDVLGLVAEGLSNAETAEQLAVSPETVKAYLRNIRSKLGVRNRTAAVSVARRYGLLW</sequence>
<reference evidence="5" key="1">
    <citation type="submission" date="2020-12" db="EMBL/GenBank/DDBJ databases">
        <title>Genomic characterization of non-nitrogen-fixing Frankia strains.</title>
        <authorList>
            <person name="Carlos-Shanley C."/>
            <person name="Guerra T."/>
            <person name="Hahn D."/>
        </authorList>
    </citation>
    <scope>NUCLEOTIDE SEQUENCE</scope>
    <source>
        <strain evidence="5">CN6</strain>
    </source>
</reference>
<keyword evidence="2" id="KW-0238">DNA-binding</keyword>
<dbReference type="InterPro" id="IPR029016">
    <property type="entry name" value="GAF-like_dom_sf"/>
</dbReference>
<dbReference type="InterPro" id="IPR016032">
    <property type="entry name" value="Sig_transdc_resp-reg_C-effctor"/>
</dbReference>
<comment type="caution">
    <text evidence="5">The sequence shown here is derived from an EMBL/GenBank/DDBJ whole genome shotgun (WGS) entry which is preliminary data.</text>
</comment>
<evidence type="ECO:0000256" key="3">
    <source>
        <dbReference type="ARBA" id="ARBA00023163"/>
    </source>
</evidence>
<protein>
    <submittedName>
        <fullName evidence="5">GAF domain-containing protein</fullName>
    </submittedName>
</protein>
<dbReference type="PANTHER" id="PTHR44688">
    <property type="entry name" value="DNA-BINDING TRANSCRIPTIONAL ACTIVATOR DEVR_DOSR"/>
    <property type="match status" value="1"/>
</dbReference>
<keyword evidence="6" id="KW-1185">Reference proteome</keyword>
<evidence type="ECO:0000259" key="4">
    <source>
        <dbReference type="PROSITE" id="PS50043"/>
    </source>
</evidence>
<dbReference type="Gene3D" id="3.30.450.40">
    <property type="match status" value="1"/>
</dbReference>
<organism evidence="5 6">
    <name type="scientific">Frankia nepalensis</name>
    <dbReference type="NCBI Taxonomy" id="1836974"/>
    <lineage>
        <taxon>Bacteria</taxon>
        <taxon>Bacillati</taxon>
        <taxon>Actinomycetota</taxon>
        <taxon>Actinomycetes</taxon>
        <taxon>Frankiales</taxon>
        <taxon>Frankiaceae</taxon>
        <taxon>Frankia</taxon>
    </lineage>
</organism>
<dbReference type="InterPro" id="IPR000792">
    <property type="entry name" value="Tscrpt_reg_LuxR_C"/>
</dbReference>
<dbReference type="Pfam" id="PF13185">
    <property type="entry name" value="GAF_2"/>
    <property type="match status" value="1"/>
</dbReference>
<name>A0A937RFF0_9ACTN</name>
<dbReference type="GO" id="GO:0003677">
    <property type="term" value="F:DNA binding"/>
    <property type="evidence" value="ECO:0007669"/>
    <property type="project" value="UniProtKB-KW"/>
</dbReference>
<dbReference type="PRINTS" id="PR00038">
    <property type="entry name" value="HTHLUXR"/>
</dbReference>
<dbReference type="InterPro" id="IPR036388">
    <property type="entry name" value="WH-like_DNA-bd_sf"/>
</dbReference>
<dbReference type="SUPFAM" id="SSF46894">
    <property type="entry name" value="C-terminal effector domain of the bipartite response regulators"/>
    <property type="match status" value="1"/>
</dbReference>
<gene>
    <name evidence="5" type="ORF">I7412_18925</name>
</gene>
<evidence type="ECO:0000313" key="6">
    <source>
        <dbReference type="Proteomes" id="UP000604475"/>
    </source>
</evidence>
<dbReference type="SUPFAM" id="SSF55781">
    <property type="entry name" value="GAF domain-like"/>
    <property type="match status" value="1"/>
</dbReference>
<feature type="domain" description="HTH luxR-type" evidence="4">
    <location>
        <begin position="211"/>
        <end position="276"/>
    </location>
</feature>
<dbReference type="RefSeq" id="WP_203006795.1">
    <property type="nucleotide sequence ID" value="NZ_JADWYU010000091.1"/>
</dbReference>
<dbReference type="PANTHER" id="PTHR44688:SF16">
    <property type="entry name" value="DNA-BINDING TRANSCRIPTIONAL ACTIVATOR DEVR_DOSR"/>
    <property type="match status" value="1"/>
</dbReference>
<dbReference type="EMBL" id="JAEACQ010000220">
    <property type="protein sequence ID" value="MBL7629197.1"/>
    <property type="molecule type" value="Genomic_DNA"/>
</dbReference>
<dbReference type="Proteomes" id="UP000604475">
    <property type="component" value="Unassembled WGS sequence"/>
</dbReference>
<accession>A0A937RFF0</accession>
<evidence type="ECO:0000256" key="1">
    <source>
        <dbReference type="ARBA" id="ARBA00023015"/>
    </source>
</evidence>
<dbReference type="PROSITE" id="PS50043">
    <property type="entry name" value="HTH_LUXR_2"/>
    <property type="match status" value="1"/>
</dbReference>
<evidence type="ECO:0000256" key="2">
    <source>
        <dbReference type="ARBA" id="ARBA00023125"/>
    </source>
</evidence>
<keyword evidence="1" id="KW-0805">Transcription regulation</keyword>
<dbReference type="CDD" id="cd06170">
    <property type="entry name" value="LuxR_C_like"/>
    <property type="match status" value="1"/>
</dbReference>
<evidence type="ECO:0000313" key="5">
    <source>
        <dbReference type="EMBL" id="MBL7629197.1"/>
    </source>
</evidence>
<dbReference type="GO" id="GO:0006355">
    <property type="term" value="P:regulation of DNA-templated transcription"/>
    <property type="evidence" value="ECO:0007669"/>
    <property type="project" value="InterPro"/>
</dbReference>
<proteinExistence type="predicted"/>
<dbReference type="Pfam" id="PF00196">
    <property type="entry name" value="GerE"/>
    <property type="match status" value="1"/>
</dbReference>